<sequence length="53" mass="5417">MPYSAMNKPANLPAENSVLKPDTNSDSASTKSKGARLASAKQITTHSAATGAQ</sequence>
<dbReference type="InParanoid" id="K1S089"/>
<gene>
    <name evidence="2" type="ORF">CGI_10008590</name>
</gene>
<proteinExistence type="predicted"/>
<evidence type="ECO:0000313" key="2">
    <source>
        <dbReference type="EMBL" id="EKC40686.1"/>
    </source>
</evidence>
<name>K1S089_MAGGI</name>
<evidence type="ECO:0000256" key="1">
    <source>
        <dbReference type="SAM" id="MobiDB-lite"/>
    </source>
</evidence>
<protein>
    <submittedName>
        <fullName evidence="2">Uncharacterized protein</fullName>
    </submittedName>
</protein>
<accession>K1S089</accession>
<feature type="compositionally biased region" description="Polar residues" evidence="1">
    <location>
        <begin position="22"/>
        <end position="32"/>
    </location>
</feature>
<organism evidence="2">
    <name type="scientific">Magallana gigas</name>
    <name type="common">Pacific oyster</name>
    <name type="synonym">Crassostrea gigas</name>
    <dbReference type="NCBI Taxonomy" id="29159"/>
    <lineage>
        <taxon>Eukaryota</taxon>
        <taxon>Metazoa</taxon>
        <taxon>Spiralia</taxon>
        <taxon>Lophotrochozoa</taxon>
        <taxon>Mollusca</taxon>
        <taxon>Bivalvia</taxon>
        <taxon>Autobranchia</taxon>
        <taxon>Pteriomorphia</taxon>
        <taxon>Ostreida</taxon>
        <taxon>Ostreoidea</taxon>
        <taxon>Ostreidae</taxon>
        <taxon>Magallana</taxon>
    </lineage>
</organism>
<feature type="region of interest" description="Disordered" evidence="1">
    <location>
        <begin position="1"/>
        <end position="53"/>
    </location>
</feature>
<feature type="compositionally biased region" description="Polar residues" evidence="1">
    <location>
        <begin position="41"/>
        <end position="53"/>
    </location>
</feature>
<dbReference type="HOGENOM" id="CLU_3070726_0_0_1"/>
<dbReference type="EMBL" id="JH816161">
    <property type="protein sequence ID" value="EKC40686.1"/>
    <property type="molecule type" value="Genomic_DNA"/>
</dbReference>
<reference evidence="2" key="1">
    <citation type="journal article" date="2012" name="Nature">
        <title>The oyster genome reveals stress adaptation and complexity of shell formation.</title>
        <authorList>
            <person name="Zhang G."/>
            <person name="Fang X."/>
            <person name="Guo X."/>
            <person name="Li L."/>
            <person name="Luo R."/>
            <person name="Xu F."/>
            <person name="Yang P."/>
            <person name="Zhang L."/>
            <person name="Wang X."/>
            <person name="Qi H."/>
            <person name="Xiong Z."/>
            <person name="Que H."/>
            <person name="Xie Y."/>
            <person name="Holland P.W."/>
            <person name="Paps J."/>
            <person name="Zhu Y."/>
            <person name="Wu F."/>
            <person name="Chen Y."/>
            <person name="Wang J."/>
            <person name="Peng C."/>
            <person name="Meng J."/>
            <person name="Yang L."/>
            <person name="Liu J."/>
            <person name="Wen B."/>
            <person name="Zhang N."/>
            <person name="Huang Z."/>
            <person name="Zhu Q."/>
            <person name="Feng Y."/>
            <person name="Mount A."/>
            <person name="Hedgecock D."/>
            <person name="Xu Z."/>
            <person name="Liu Y."/>
            <person name="Domazet-Loso T."/>
            <person name="Du Y."/>
            <person name="Sun X."/>
            <person name="Zhang S."/>
            <person name="Liu B."/>
            <person name="Cheng P."/>
            <person name="Jiang X."/>
            <person name="Li J."/>
            <person name="Fan D."/>
            <person name="Wang W."/>
            <person name="Fu W."/>
            <person name="Wang T."/>
            <person name="Wang B."/>
            <person name="Zhang J."/>
            <person name="Peng Z."/>
            <person name="Li Y."/>
            <person name="Li N."/>
            <person name="Wang J."/>
            <person name="Chen M."/>
            <person name="He Y."/>
            <person name="Tan F."/>
            <person name="Song X."/>
            <person name="Zheng Q."/>
            <person name="Huang R."/>
            <person name="Yang H."/>
            <person name="Du X."/>
            <person name="Chen L."/>
            <person name="Yang M."/>
            <person name="Gaffney P.M."/>
            <person name="Wang S."/>
            <person name="Luo L."/>
            <person name="She Z."/>
            <person name="Ming Y."/>
            <person name="Huang W."/>
            <person name="Zhang S."/>
            <person name="Huang B."/>
            <person name="Zhang Y."/>
            <person name="Qu T."/>
            <person name="Ni P."/>
            <person name="Miao G."/>
            <person name="Wang J."/>
            <person name="Wang Q."/>
            <person name="Steinberg C.E."/>
            <person name="Wang H."/>
            <person name="Li N."/>
            <person name="Qian L."/>
            <person name="Zhang G."/>
            <person name="Li Y."/>
            <person name="Yang H."/>
            <person name="Liu X."/>
            <person name="Wang J."/>
            <person name="Yin Y."/>
            <person name="Wang J."/>
        </authorList>
    </citation>
    <scope>NUCLEOTIDE SEQUENCE [LARGE SCALE GENOMIC DNA]</scope>
    <source>
        <strain evidence="2">05x7-T-G4-1.051#20</strain>
    </source>
</reference>
<dbReference type="AlphaFoldDB" id="K1S089"/>